<organism evidence="1 2">
    <name type="scientific">Spodoptera littoralis</name>
    <name type="common">Egyptian cotton leafworm</name>
    <dbReference type="NCBI Taxonomy" id="7109"/>
    <lineage>
        <taxon>Eukaryota</taxon>
        <taxon>Metazoa</taxon>
        <taxon>Ecdysozoa</taxon>
        <taxon>Arthropoda</taxon>
        <taxon>Hexapoda</taxon>
        <taxon>Insecta</taxon>
        <taxon>Pterygota</taxon>
        <taxon>Neoptera</taxon>
        <taxon>Endopterygota</taxon>
        <taxon>Lepidoptera</taxon>
        <taxon>Glossata</taxon>
        <taxon>Ditrysia</taxon>
        <taxon>Noctuoidea</taxon>
        <taxon>Noctuidae</taxon>
        <taxon>Amphipyrinae</taxon>
        <taxon>Spodoptera</taxon>
    </lineage>
</organism>
<dbReference type="EMBL" id="LR824547">
    <property type="protein sequence ID" value="CAH1637613.1"/>
    <property type="molecule type" value="Genomic_DNA"/>
</dbReference>
<evidence type="ECO:0000313" key="2">
    <source>
        <dbReference type="Proteomes" id="UP001153321"/>
    </source>
</evidence>
<dbReference type="Proteomes" id="UP001153321">
    <property type="component" value="Chromosome 16"/>
</dbReference>
<name>A0A9P0HZW6_SPOLI</name>
<sequence length="82" mass="9505">MDTWNTRSVTSALPAFWELGIKDCRRFRDWGEGEIWDDGNRASGNFTYTTKHNGSVVSRRFSERPWYHSDRAGPFVPQYGSS</sequence>
<reference evidence="1" key="1">
    <citation type="submission" date="2022-02" db="EMBL/GenBank/DDBJ databases">
        <authorList>
            <person name="King R."/>
        </authorList>
    </citation>
    <scope>NUCLEOTIDE SEQUENCE</scope>
</reference>
<protein>
    <submittedName>
        <fullName evidence="1">Uncharacterized protein</fullName>
    </submittedName>
</protein>
<proteinExistence type="predicted"/>
<evidence type="ECO:0000313" key="1">
    <source>
        <dbReference type="EMBL" id="CAH1637613.1"/>
    </source>
</evidence>
<dbReference type="AlphaFoldDB" id="A0A9P0HZW6"/>
<accession>A0A9P0HZW6</accession>
<keyword evidence="2" id="KW-1185">Reference proteome</keyword>
<gene>
    <name evidence="1" type="ORF">SPLIT_LOCUS2971</name>
</gene>